<proteinExistence type="predicted"/>
<dbReference type="STRING" id="448386.A0A2V3J120"/>
<reference evidence="2 3" key="1">
    <citation type="journal article" date="2018" name="Mol. Biol. Evol.">
        <title>Analysis of the draft genome of the red seaweed Gracilariopsis chorda provides insights into genome size evolution in Rhodophyta.</title>
        <authorList>
            <person name="Lee J."/>
            <person name="Yang E.C."/>
            <person name="Graf L."/>
            <person name="Yang J.H."/>
            <person name="Qiu H."/>
            <person name="Zel Zion U."/>
            <person name="Chan C.X."/>
            <person name="Stephens T.G."/>
            <person name="Weber A.P.M."/>
            <person name="Boo G.H."/>
            <person name="Boo S.M."/>
            <person name="Kim K.M."/>
            <person name="Shin Y."/>
            <person name="Jung M."/>
            <person name="Lee S.J."/>
            <person name="Yim H.S."/>
            <person name="Lee J.H."/>
            <person name="Bhattacharya D."/>
            <person name="Yoon H.S."/>
        </authorList>
    </citation>
    <scope>NUCLEOTIDE SEQUENCE [LARGE SCALE GENOMIC DNA]</scope>
    <source>
        <strain evidence="2 3">SKKU-2015</strain>
        <tissue evidence="2">Whole body</tissue>
    </source>
</reference>
<dbReference type="Proteomes" id="UP000247409">
    <property type="component" value="Unassembled WGS sequence"/>
</dbReference>
<organism evidence="2 3">
    <name type="scientific">Gracilariopsis chorda</name>
    <dbReference type="NCBI Taxonomy" id="448386"/>
    <lineage>
        <taxon>Eukaryota</taxon>
        <taxon>Rhodophyta</taxon>
        <taxon>Florideophyceae</taxon>
        <taxon>Rhodymeniophycidae</taxon>
        <taxon>Gracilariales</taxon>
        <taxon>Gracilariaceae</taxon>
        <taxon>Gracilariopsis</taxon>
    </lineage>
</organism>
<evidence type="ECO:0000313" key="2">
    <source>
        <dbReference type="EMBL" id="PXF48112.1"/>
    </source>
</evidence>
<comment type="caution">
    <text evidence="2">The sequence shown here is derived from an EMBL/GenBank/DDBJ whole genome shotgun (WGS) entry which is preliminary data.</text>
</comment>
<feature type="domain" description="BTB" evidence="1">
    <location>
        <begin position="41"/>
        <end position="118"/>
    </location>
</feature>
<gene>
    <name evidence="2" type="ORF">BWQ96_02064</name>
</gene>
<evidence type="ECO:0000313" key="3">
    <source>
        <dbReference type="Proteomes" id="UP000247409"/>
    </source>
</evidence>
<dbReference type="InterPro" id="IPR011333">
    <property type="entry name" value="SKP1/BTB/POZ_sf"/>
</dbReference>
<dbReference type="CDD" id="cd18186">
    <property type="entry name" value="BTB_POZ_ZBTB_KLHL-like"/>
    <property type="match status" value="1"/>
</dbReference>
<dbReference type="PANTHER" id="PTHR46306">
    <property type="entry name" value="BTB/POZ DOMAIN-CONTAINING PROTEIN 9"/>
    <property type="match status" value="1"/>
</dbReference>
<dbReference type="InterPro" id="IPR000210">
    <property type="entry name" value="BTB/POZ_dom"/>
</dbReference>
<name>A0A2V3J120_9FLOR</name>
<dbReference type="PANTHER" id="PTHR46306:SF1">
    <property type="entry name" value="BTB_POZ DOMAIN-CONTAINING PROTEIN 9"/>
    <property type="match status" value="1"/>
</dbReference>
<protein>
    <submittedName>
        <fullName evidence="2">BTB/POZ domain-containing protein 9</fullName>
    </submittedName>
</protein>
<dbReference type="EMBL" id="NBIV01000016">
    <property type="protein sequence ID" value="PXF48112.1"/>
    <property type="molecule type" value="Genomic_DNA"/>
</dbReference>
<accession>A0A2V3J120</accession>
<dbReference type="SMART" id="SM00225">
    <property type="entry name" value="BTB"/>
    <property type="match status" value="1"/>
</dbReference>
<keyword evidence="3" id="KW-1185">Reference proteome</keyword>
<dbReference type="GO" id="GO:0005737">
    <property type="term" value="C:cytoplasm"/>
    <property type="evidence" value="ECO:0007669"/>
    <property type="project" value="TreeGrafter"/>
</dbReference>
<dbReference type="AlphaFoldDB" id="A0A2V3J120"/>
<dbReference type="Gene3D" id="3.30.710.10">
    <property type="entry name" value="Potassium Channel Kv1.1, Chain A"/>
    <property type="match status" value="1"/>
</dbReference>
<evidence type="ECO:0000259" key="1">
    <source>
        <dbReference type="PROSITE" id="PS50097"/>
    </source>
</evidence>
<sequence length="442" mass="50932">MFNPAKGMSTPSTKNGELSQYSSVNTLQRDMLQLLESGNHSDMCLNITGTEKSFRVHSSIISVRCRNLRMQVLKFLEEKRDERRPDDDVLYISLRSFSIQAVRAVLRYIYSGRITLTKENLYDTCCMSSVLGIPSLQGIIFTYLSNSQNVGLMAPVLDKALFDSQHDKEMVALLTERFSENCSKILQNTDTRTLSPRFMEHLVKQENLNASEYDVWRTLIVWACLKCDIPAEKRVSEMSDAERYQVSQQMGTFCRPAYLRILNFETEEFAGEVEPLNVFPSTEVLLKYRFDATVGIVSFDHAFPKDRYNFLSRVRHRIMTFESKHPHARGAVSEEKVEMPLWVKEMEITFDQRTEIGRYAELAFFIDSDKQNRIFSSRYGRECNSRRSLSMSSALATQTKSDLDPFRVKGNCFWFTFYSPQNVGTLAWGFKFQVSIVSSLGC</sequence>
<dbReference type="InterPro" id="IPR052407">
    <property type="entry name" value="BTB_POZ_domain_cont_9"/>
</dbReference>
<dbReference type="Pfam" id="PF00651">
    <property type="entry name" value="BTB"/>
    <property type="match status" value="1"/>
</dbReference>
<dbReference type="SUPFAM" id="SSF54695">
    <property type="entry name" value="POZ domain"/>
    <property type="match status" value="1"/>
</dbReference>
<dbReference type="PROSITE" id="PS50097">
    <property type="entry name" value="BTB"/>
    <property type="match status" value="1"/>
</dbReference>
<dbReference type="OrthoDB" id="25620at2759"/>